<dbReference type="CDD" id="cd00200">
    <property type="entry name" value="WD40"/>
    <property type="match status" value="1"/>
</dbReference>
<reference evidence="10" key="1">
    <citation type="journal article" date="2018" name="Nat. Microbiol.">
        <title>Leveraging single-cell genomics to expand the fungal tree of life.</title>
        <authorList>
            <person name="Ahrendt S.R."/>
            <person name="Quandt C.A."/>
            <person name="Ciobanu D."/>
            <person name="Clum A."/>
            <person name="Salamov A."/>
            <person name="Andreopoulos B."/>
            <person name="Cheng J.F."/>
            <person name="Woyke T."/>
            <person name="Pelin A."/>
            <person name="Henrissat B."/>
            <person name="Reynolds N.K."/>
            <person name="Benny G.L."/>
            <person name="Smith M.E."/>
            <person name="James T.Y."/>
            <person name="Grigoriev I.V."/>
        </authorList>
    </citation>
    <scope>NUCLEOTIDE SEQUENCE [LARGE SCALE GENOMIC DNA]</scope>
    <source>
        <strain evidence="10">RSA 468</strain>
    </source>
</reference>
<keyword evidence="3" id="KW-0677">Repeat</keyword>
<dbReference type="OrthoDB" id="408728at2759"/>
<dbReference type="InterPro" id="IPR036322">
    <property type="entry name" value="WD40_repeat_dom_sf"/>
</dbReference>
<comment type="similarity">
    <text evidence="5">Belongs to the WD repeat STRAP family.</text>
</comment>
<dbReference type="PROSITE" id="PS00678">
    <property type="entry name" value="WD_REPEATS_1"/>
    <property type="match status" value="1"/>
</dbReference>
<dbReference type="PROSITE" id="PS50082">
    <property type="entry name" value="WD_REPEATS_2"/>
    <property type="match status" value="3"/>
</dbReference>
<evidence type="ECO:0000256" key="8">
    <source>
        <dbReference type="SAM" id="MobiDB-lite"/>
    </source>
</evidence>
<evidence type="ECO:0000256" key="1">
    <source>
        <dbReference type="ARBA" id="ARBA00022574"/>
    </source>
</evidence>
<evidence type="ECO:0000313" key="10">
    <source>
        <dbReference type="Proteomes" id="UP000268162"/>
    </source>
</evidence>
<feature type="repeat" description="WD" evidence="7">
    <location>
        <begin position="122"/>
        <end position="163"/>
    </location>
</feature>
<dbReference type="EMBL" id="ML002360">
    <property type="protein sequence ID" value="RKP38511.1"/>
    <property type="molecule type" value="Genomic_DNA"/>
</dbReference>
<proteinExistence type="inferred from homology"/>
<sequence length="383" mass="41235">MTEGTATFSSAAIPGPSGSPGLATPTSSVTPPNSAGPVSSSTATALAPGAGGSVTTTPTHSSTTTPSQSRQIPLTCAGHTRPVVQLQFSSFTLDNNYLLISACKDGMPILRDGITGDWVGTFLGHKGAVWSAKLNRDTSRAITASADFSAKLWDTYTGQELLSFPHRHIVRTADFINDTHVVTGGTEKMLRIFDLDHAGGNSGQCDIPALELEGHQGAIKHVSWDRTRSQILSAGDDKQINVWDLRTPSPVHSYQLDDPITHMDLSADGEFVMGAAGKTIHFWDASSRQLVKSYTMPYEVSSVSIHPHHHTFVAGGSSDLWVHVYDFETGRELEVYKGHHGPIHTVSYSPDGEIYATGSEDGTIRLWQTTPGKIYGLWQPRRA</sequence>
<keyword evidence="1 7" id="KW-0853">WD repeat</keyword>
<feature type="compositionally biased region" description="Low complexity" evidence="8">
    <location>
        <begin position="9"/>
        <end position="23"/>
    </location>
</feature>
<feature type="compositionally biased region" description="Low complexity" evidence="8">
    <location>
        <begin position="53"/>
        <end position="69"/>
    </location>
</feature>
<feature type="repeat" description="WD" evidence="7">
    <location>
        <begin position="336"/>
        <end position="368"/>
    </location>
</feature>
<evidence type="ECO:0000256" key="2">
    <source>
        <dbReference type="ARBA" id="ARBA00022664"/>
    </source>
</evidence>
<evidence type="ECO:0000313" key="9">
    <source>
        <dbReference type="EMBL" id="RKP38511.1"/>
    </source>
</evidence>
<evidence type="ECO:0000256" key="5">
    <source>
        <dbReference type="ARBA" id="ARBA00038394"/>
    </source>
</evidence>
<dbReference type="PANTHER" id="PTHR19877:SF13">
    <property type="entry name" value="SERINE-THREONINE KINASE RECEPTOR-ASSOCIATED PROTEIN"/>
    <property type="match status" value="1"/>
</dbReference>
<keyword evidence="2" id="KW-0507">mRNA processing</keyword>
<keyword evidence="4" id="KW-0508">mRNA splicing</keyword>
<evidence type="ECO:0000256" key="4">
    <source>
        <dbReference type="ARBA" id="ARBA00023187"/>
    </source>
</evidence>
<name>A0A4P9ZZH6_9FUNG</name>
<feature type="repeat" description="WD" evidence="7">
    <location>
        <begin position="212"/>
        <end position="253"/>
    </location>
</feature>
<dbReference type="InterPro" id="IPR015943">
    <property type="entry name" value="WD40/YVTN_repeat-like_dom_sf"/>
</dbReference>
<dbReference type="InterPro" id="IPR019775">
    <property type="entry name" value="WD40_repeat_CS"/>
</dbReference>
<dbReference type="Pfam" id="PF00400">
    <property type="entry name" value="WD40"/>
    <property type="match status" value="4"/>
</dbReference>
<dbReference type="Proteomes" id="UP000268162">
    <property type="component" value="Unassembled WGS sequence"/>
</dbReference>
<gene>
    <name evidence="9" type="ORF">BJ085DRAFT_37429</name>
</gene>
<dbReference type="GO" id="GO:0032797">
    <property type="term" value="C:SMN complex"/>
    <property type="evidence" value="ECO:0007669"/>
    <property type="project" value="TreeGrafter"/>
</dbReference>
<accession>A0A4P9ZZH6</accession>
<feature type="region of interest" description="Disordered" evidence="8">
    <location>
        <begin position="1"/>
        <end position="72"/>
    </location>
</feature>
<dbReference type="InterPro" id="IPR001680">
    <property type="entry name" value="WD40_rpt"/>
</dbReference>
<dbReference type="PANTHER" id="PTHR19877">
    <property type="entry name" value="EUKARYOTIC TRANSLATION INITIATION FACTOR 3 SUBUNIT I"/>
    <property type="match status" value="1"/>
</dbReference>
<dbReference type="GO" id="GO:0000387">
    <property type="term" value="P:spliceosomal snRNP assembly"/>
    <property type="evidence" value="ECO:0007669"/>
    <property type="project" value="TreeGrafter"/>
</dbReference>
<keyword evidence="10" id="KW-1185">Reference proteome</keyword>
<dbReference type="GO" id="GO:0003723">
    <property type="term" value="F:RNA binding"/>
    <property type="evidence" value="ECO:0007669"/>
    <property type="project" value="TreeGrafter"/>
</dbReference>
<dbReference type="PROSITE" id="PS50294">
    <property type="entry name" value="WD_REPEATS_REGION"/>
    <property type="match status" value="3"/>
</dbReference>
<organism evidence="9 10">
    <name type="scientific">Dimargaris cristalligena</name>
    <dbReference type="NCBI Taxonomy" id="215637"/>
    <lineage>
        <taxon>Eukaryota</taxon>
        <taxon>Fungi</taxon>
        <taxon>Fungi incertae sedis</taxon>
        <taxon>Zoopagomycota</taxon>
        <taxon>Kickxellomycotina</taxon>
        <taxon>Dimargaritomycetes</taxon>
        <taxon>Dimargaritales</taxon>
        <taxon>Dimargaritaceae</taxon>
        <taxon>Dimargaris</taxon>
    </lineage>
</organism>
<evidence type="ECO:0000256" key="3">
    <source>
        <dbReference type="ARBA" id="ARBA00022737"/>
    </source>
</evidence>
<protein>
    <recommendedName>
        <fullName evidence="6">Serine-threonine kinase receptor-associated protein</fullName>
    </recommendedName>
</protein>
<dbReference type="AlphaFoldDB" id="A0A4P9ZZH6"/>
<dbReference type="Gene3D" id="2.130.10.10">
    <property type="entry name" value="YVTN repeat-like/Quinoprotein amine dehydrogenase"/>
    <property type="match status" value="1"/>
</dbReference>
<dbReference type="InterPro" id="IPR020472">
    <property type="entry name" value="WD40_PAC1"/>
</dbReference>
<dbReference type="SUPFAM" id="SSF50978">
    <property type="entry name" value="WD40 repeat-like"/>
    <property type="match status" value="1"/>
</dbReference>
<evidence type="ECO:0000256" key="6">
    <source>
        <dbReference type="ARBA" id="ARBA00040390"/>
    </source>
</evidence>
<dbReference type="PRINTS" id="PR00320">
    <property type="entry name" value="GPROTEINBRPT"/>
</dbReference>
<feature type="compositionally biased region" description="Polar residues" evidence="8">
    <location>
        <begin position="24"/>
        <end position="44"/>
    </location>
</feature>
<dbReference type="SMART" id="SM00320">
    <property type="entry name" value="WD40"/>
    <property type="match status" value="7"/>
</dbReference>
<dbReference type="STRING" id="215637.A0A4P9ZZH6"/>
<evidence type="ECO:0000256" key="7">
    <source>
        <dbReference type="PROSITE-ProRule" id="PRU00221"/>
    </source>
</evidence>